<dbReference type="SFLD" id="SFLDG01129">
    <property type="entry name" value="C1.5:_HAD__Beta-PGM__Phosphata"/>
    <property type="match status" value="1"/>
</dbReference>
<dbReference type="PANTHER" id="PTHR43434">
    <property type="entry name" value="PHOSPHOGLYCOLATE PHOSPHATASE"/>
    <property type="match status" value="1"/>
</dbReference>
<dbReference type="Pfam" id="PF13419">
    <property type="entry name" value="HAD_2"/>
    <property type="match status" value="1"/>
</dbReference>
<gene>
    <name evidence="1" type="ORF">UU65_C0004G0034</name>
</gene>
<evidence type="ECO:0008006" key="3">
    <source>
        <dbReference type="Google" id="ProtNLM"/>
    </source>
</evidence>
<reference evidence="1 2" key="1">
    <citation type="journal article" date="2015" name="Nature">
        <title>rRNA introns, odd ribosomes, and small enigmatic genomes across a large radiation of phyla.</title>
        <authorList>
            <person name="Brown C.T."/>
            <person name="Hug L.A."/>
            <person name="Thomas B.C."/>
            <person name="Sharon I."/>
            <person name="Castelle C.J."/>
            <person name="Singh A."/>
            <person name="Wilkins M.J."/>
            <person name="Williams K.H."/>
            <person name="Banfield J.F."/>
        </authorList>
    </citation>
    <scope>NUCLEOTIDE SEQUENCE [LARGE SCALE GENOMIC DNA]</scope>
</reference>
<dbReference type="SUPFAM" id="SSF56784">
    <property type="entry name" value="HAD-like"/>
    <property type="match status" value="1"/>
</dbReference>
<dbReference type="EMBL" id="LCBL01000004">
    <property type="protein sequence ID" value="KKS08823.1"/>
    <property type="molecule type" value="Genomic_DNA"/>
</dbReference>
<name>A0A0G0Z718_UNCC2</name>
<dbReference type="InterPro" id="IPR050155">
    <property type="entry name" value="HAD-like_hydrolase_sf"/>
</dbReference>
<dbReference type="InterPro" id="IPR023214">
    <property type="entry name" value="HAD_sf"/>
</dbReference>
<sequence>MNKLVLFDIDKTLIESSKIKDEIVFPEAFRRVFDVEASIFEINPHGMTDQQIIIEILKRKGIDEATILSKMDLFITVMKKLYEKHKPEDHVALLAGVKELLEALERSDILIGLVTGNLETIARGKLEAVGINQYFKIGGFGEDSINRIDLVEYAIRRAKESFGFKQSDNVYLIGDAPQDIAAGKESGIKTIGVTTGIYSKEDLEKVGADFIVGNLTHLAQILEIIQQ</sequence>
<dbReference type="SFLD" id="SFLDS00003">
    <property type="entry name" value="Haloacid_Dehalogenase"/>
    <property type="match status" value="1"/>
</dbReference>
<evidence type="ECO:0000313" key="1">
    <source>
        <dbReference type="EMBL" id="KKS08823.1"/>
    </source>
</evidence>
<dbReference type="GO" id="GO:0008967">
    <property type="term" value="F:phosphoglycolate phosphatase activity"/>
    <property type="evidence" value="ECO:0007669"/>
    <property type="project" value="TreeGrafter"/>
</dbReference>
<dbReference type="Proteomes" id="UP000033869">
    <property type="component" value="Unassembled WGS sequence"/>
</dbReference>
<dbReference type="AlphaFoldDB" id="A0A0G0Z718"/>
<accession>A0A0G0Z718</accession>
<dbReference type="PANTHER" id="PTHR43434:SF1">
    <property type="entry name" value="PHOSPHOGLYCOLATE PHOSPHATASE"/>
    <property type="match status" value="1"/>
</dbReference>
<protein>
    <recommendedName>
        <fullName evidence="3">Haloacid dehalogenase domain protein hydrolase</fullName>
    </recommendedName>
</protein>
<organism evidence="1 2">
    <name type="scientific">candidate division CPR2 bacterium GW2011_GWC1_41_48</name>
    <dbReference type="NCBI Taxonomy" id="1618344"/>
    <lineage>
        <taxon>Bacteria</taxon>
        <taxon>Bacteria division CPR2</taxon>
    </lineage>
</organism>
<proteinExistence type="predicted"/>
<dbReference type="InterPro" id="IPR041492">
    <property type="entry name" value="HAD_2"/>
</dbReference>
<dbReference type="InterPro" id="IPR036412">
    <property type="entry name" value="HAD-like_sf"/>
</dbReference>
<dbReference type="InterPro" id="IPR023198">
    <property type="entry name" value="PGP-like_dom2"/>
</dbReference>
<evidence type="ECO:0000313" key="2">
    <source>
        <dbReference type="Proteomes" id="UP000033869"/>
    </source>
</evidence>
<dbReference type="GO" id="GO:0006281">
    <property type="term" value="P:DNA repair"/>
    <property type="evidence" value="ECO:0007669"/>
    <property type="project" value="TreeGrafter"/>
</dbReference>
<dbReference type="GO" id="GO:0005829">
    <property type="term" value="C:cytosol"/>
    <property type="evidence" value="ECO:0007669"/>
    <property type="project" value="TreeGrafter"/>
</dbReference>
<comment type="caution">
    <text evidence="1">The sequence shown here is derived from an EMBL/GenBank/DDBJ whole genome shotgun (WGS) entry which is preliminary data.</text>
</comment>
<dbReference type="Gene3D" id="3.40.50.1000">
    <property type="entry name" value="HAD superfamily/HAD-like"/>
    <property type="match status" value="1"/>
</dbReference>
<dbReference type="Gene3D" id="1.10.150.240">
    <property type="entry name" value="Putative phosphatase, domain 2"/>
    <property type="match status" value="1"/>
</dbReference>